<dbReference type="GO" id="GO:0051539">
    <property type="term" value="F:4 iron, 4 sulfur cluster binding"/>
    <property type="evidence" value="ECO:0007669"/>
    <property type="project" value="UniProtKB-KW"/>
</dbReference>
<proteinExistence type="predicted"/>
<feature type="domain" description="4Fe-4S ferredoxin-type" evidence="7">
    <location>
        <begin position="78"/>
        <end position="107"/>
    </location>
</feature>
<dbReference type="InterPro" id="IPR017896">
    <property type="entry name" value="4Fe4S_Fe-S-bd"/>
</dbReference>
<dbReference type="Pfam" id="PF07992">
    <property type="entry name" value="Pyr_redox_2"/>
    <property type="match status" value="1"/>
</dbReference>
<dbReference type="PROSITE" id="PS51379">
    <property type="entry name" value="4FE4S_FER_2"/>
    <property type="match status" value="2"/>
</dbReference>
<keyword evidence="6" id="KW-0411">Iron-sulfur</keyword>
<evidence type="ECO:0000313" key="8">
    <source>
        <dbReference type="EMBL" id="PEH72772.1"/>
    </source>
</evidence>
<dbReference type="InterPro" id="IPR009051">
    <property type="entry name" value="Helical_ferredxn"/>
</dbReference>
<evidence type="ECO:0000256" key="3">
    <source>
        <dbReference type="ARBA" id="ARBA00022723"/>
    </source>
</evidence>
<dbReference type="PRINTS" id="PR00419">
    <property type="entry name" value="ADXRDTASE"/>
</dbReference>
<evidence type="ECO:0000259" key="7">
    <source>
        <dbReference type="PROSITE" id="PS51379"/>
    </source>
</evidence>
<dbReference type="NCBIfam" id="TIGR01318">
    <property type="entry name" value="gltD_gamma_fam"/>
    <property type="match status" value="1"/>
</dbReference>
<evidence type="ECO:0000256" key="6">
    <source>
        <dbReference type="ARBA" id="ARBA00023014"/>
    </source>
</evidence>
<evidence type="ECO:0000256" key="2">
    <source>
        <dbReference type="ARBA" id="ARBA00022485"/>
    </source>
</evidence>
<dbReference type="InterPro" id="IPR017900">
    <property type="entry name" value="4Fe4S_Fe_S_CS"/>
</dbReference>
<dbReference type="AlphaFoldDB" id="A0A2A7U2Y3"/>
<dbReference type="EMBL" id="PDDV01000013">
    <property type="protein sequence ID" value="PEH72772.1"/>
    <property type="molecule type" value="Genomic_DNA"/>
</dbReference>
<keyword evidence="2" id="KW-0004">4Fe-4S</keyword>
<feature type="domain" description="4Fe-4S ferredoxin-type" evidence="7">
    <location>
        <begin position="2"/>
        <end position="22"/>
    </location>
</feature>
<comment type="caution">
    <text evidence="8">The sequence shown here is derived from an EMBL/GenBank/DDBJ whole genome shotgun (WGS) entry which is preliminary data.</text>
</comment>
<dbReference type="GO" id="GO:0044281">
    <property type="term" value="P:small molecule metabolic process"/>
    <property type="evidence" value="ECO:0007669"/>
    <property type="project" value="UniProtKB-ARBA"/>
</dbReference>
<comment type="cofactor">
    <cofactor evidence="1">
        <name>[4Fe-4S] cluster</name>
        <dbReference type="ChEBI" id="CHEBI:49883"/>
    </cofactor>
</comment>
<dbReference type="InterPro" id="IPR028261">
    <property type="entry name" value="DPD_II"/>
</dbReference>
<dbReference type="Gene3D" id="3.50.50.60">
    <property type="entry name" value="FAD/NAD(P)-binding domain"/>
    <property type="match status" value="3"/>
</dbReference>
<dbReference type="PANTHER" id="PTHR42783">
    <property type="entry name" value="GLUTAMATE SYNTHASE [NADPH] SMALL CHAIN"/>
    <property type="match status" value="1"/>
</dbReference>
<gene>
    <name evidence="8" type="ORF">CRM76_12940</name>
</gene>
<keyword evidence="4" id="KW-0560">Oxidoreductase</keyword>
<dbReference type="SUPFAM" id="SSF51971">
    <property type="entry name" value="Nucleotide-binding domain"/>
    <property type="match status" value="1"/>
</dbReference>
<dbReference type="SUPFAM" id="SSF54862">
    <property type="entry name" value="4Fe-4S ferredoxins"/>
    <property type="match status" value="1"/>
</dbReference>
<evidence type="ECO:0000256" key="5">
    <source>
        <dbReference type="ARBA" id="ARBA00023004"/>
    </source>
</evidence>
<reference evidence="9" key="1">
    <citation type="submission" date="2017-09" db="EMBL/GenBank/DDBJ databases">
        <title>FDA dAtabase for Regulatory Grade micrObial Sequences (FDA-ARGOS): Supporting development and validation of Infectious Disease Dx tests.</title>
        <authorList>
            <person name="Goldberg B."/>
            <person name="Campos J."/>
            <person name="Tallon L."/>
            <person name="Sadzewicz L."/>
            <person name="Ott S."/>
            <person name="Zhao X."/>
            <person name="Nagaraj S."/>
            <person name="Vavikolanu K."/>
            <person name="Aluvathingal J."/>
            <person name="Nadendla S."/>
            <person name="Geyer C."/>
            <person name="Sichtig H."/>
        </authorList>
    </citation>
    <scope>NUCLEOTIDE SEQUENCE [LARGE SCALE GENOMIC DNA]</scope>
    <source>
        <strain evidence="9">FDAARGOS_370</strain>
    </source>
</reference>
<dbReference type="STRING" id="636.AAW15_08405"/>
<dbReference type="Pfam" id="PF14691">
    <property type="entry name" value="Fer4_20"/>
    <property type="match status" value="1"/>
</dbReference>
<dbReference type="FunFam" id="3.50.50.60:FF:000077">
    <property type="entry name" value="Glutamate synthase small subunit"/>
    <property type="match status" value="1"/>
</dbReference>
<keyword evidence="5" id="KW-0408">Iron</keyword>
<dbReference type="InterPro" id="IPR006006">
    <property type="entry name" value="GltD-like"/>
</dbReference>
<dbReference type="RefSeq" id="WP_005293682.1">
    <property type="nucleotide sequence ID" value="NZ_AP028090.1"/>
</dbReference>
<dbReference type="FunFam" id="3.50.50.60:FF:000068">
    <property type="entry name" value="Glutamate synthase small subunit"/>
    <property type="match status" value="1"/>
</dbReference>
<dbReference type="NCBIfam" id="NF009408">
    <property type="entry name" value="PRK12769.1"/>
    <property type="match status" value="1"/>
</dbReference>
<dbReference type="Proteomes" id="UP000219788">
    <property type="component" value="Unassembled WGS sequence"/>
</dbReference>
<keyword evidence="3" id="KW-0479">Metal-binding</keyword>
<sequence>MNRFVIADANNCIGCRSCEIACVMAHNHGEHVLTAAQFQPRIHVIKRENRSTALLCRHCEDAPCASVCPNGAIEKRNDSIQVKQEKCIGCKTCVVACPFGAIEVITQADPRSNHPDSVRANAHKCDLCDEVAESPSCVAACPSNALQLIDEALLNQLRQQRQLRAVFNEQAGRLFNGSANADAQAISLAAPGTGSKVGQLRQTPPRQDPVKIALAIRKTQFDEIYPTFSREQAQGQSERCLACGTHSVCEWTCPLHNHIPHWIRLVKEGRILEAVELSHQTNCLPEVTGRVCPQDRLCEGACTLGKEYGAMTIGNIERYISDTAFALGWRPDLSYVKPVDRRVAIVGAGPAGLACADVLARNGIQAVVFDRHPEIGGLLTFGIPAFKLDKRILARRREIFSAMGIEFRLNTEVGRDVTLEQLLADFDAVFIGAGTYTSMQAGIENEQAPGVYDALPFLIANTKQVMGLAHSDDYPYISMEGKQVVVLGGGDTAMDCVRTSIRQGATRVTCAYRRDEANMPGSKKEVKNAREEGVEFEFNVQPLSIAIDDQGKVCGIHMLRTALGEPDAAGRRRPKPIPGSEFLMPADAVVIAFGFTPHPMPWLEAQGVKLDRAGRIIARVDSAIPYQTTNPRIFAGGDAVRGADLVVTAIAEGRHAADGMMRYFGVEAQRPRIRLEEIA</sequence>
<protein>
    <submittedName>
        <fullName evidence="8">Oxidoreductase FeS-binding subunit</fullName>
    </submittedName>
</protein>
<evidence type="ECO:0000313" key="9">
    <source>
        <dbReference type="Proteomes" id="UP000219788"/>
    </source>
</evidence>
<evidence type="ECO:0000256" key="4">
    <source>
        <dbReference type="ARBA" id="ARBA00023002"/>
    </source>
</evidence>
<dbReference type="GO" id="GO:0016491">
    <property type="term" value="F:oxidoreductase activity"/>
    <property type="evidence" value="ECO:0007669"/>
    <property type="project" value="UniProtKB-KW"/>
</dbReference>
<dbReference type="Gene3D" id="3.30.70.20">
    <property type="match status" value="2"/>
</dbReference>
<dbReference type="PANTHER" id="PTHR42783:SF1">
    <property type="entry name" value="OXIDOREDUCTASE AEGA-RELATED"/>
    <property type="match status" value="1"/>
</dbReference>
<dbReference type="PROSITE" id="PS00198">
    <property type="entry name" value="4FE4S_FER_1"/>
    <property type="match status" value="1"/>
</dbReference>
<dbReference type="OrthoDB" id="9803192at2"/>
<dbReference type="InterPro" id="IPR036188">
    <property type="entry name" value="FAD/NAD-bd_sf"/>
</dbReference>
<dbReference type="InterPro" id="IPR023753">
    <property type="entry name" value="FAD/NAD-binding_dom"/>
</dbReference>
<dbReference type="Pfam" id="PF13247">
    <property type="entry name" value="Fer4_11"/>
    <property type="match status" value="1"/>
</dbReference>
<dbReference type="Gene3D" id="1.10.1060.10">
    <property type="entry name" value="Alpha-helical ferredoxin"/>
    <property type="match status" value="1"/>
</dbReference>
<dbReference type="CDD" id="cd10554">
    <property type="entry name" value="HycB_like"/>
    <property type="match status" value="1"/>
</dbReference>
<dbReference type="GO" id="GO:0046872">
    <property type="term" value="F:metal ion binding"/>
    <property type="evidence" value="ECO:0007669"/>
    <property type="project" value="UniProtKB-KW"/>
</dbReference>
<name>A0A2A7U2Y3_EDWTA</name>
<organism evidence="8 9">
    <name type="scientific">Edwardsiella tarda</name>
    <dbReference type="NCBI Taxonomy" id="636"/>
    <lineage>
        <taxon>Bacteria</taxon>
        <taxon>Pseudomonadati</taxon>
        <taxon>Pseudomonadota</taxon>
        <taxon>Gammaproteobacteria</taxon>
        <taxon>Enterobacterales</taxon>
        <taxon>Hafniaceae</taxon>
        <taxon>Edwardsiella</taxon>
    </lineage>
</organism>
<accession>A0A2A7U2Y3</accession>
<evidence type="ECO:0000256" key="1">
    <source>
        <dbReference type="ARBA" id="ARBA00001966"/>
    </source>
</evidence>